<accession>A0A9N9JT76</accession>
<keyword evidence="2" id="KW-1185">Reference proteome</keyword>
<dbReference type="AlphaFoldDB" id="A0A9N9JT76"/>
<comment type="caution">
    <text evidence="1">The sequence shown here is derived from an EMBL/GenBank/DDBJ whole genome shotgun (WGS) entry which is preliminary data.</text>
</comment>
<gene>
    <name evidence="1" type="ORF">DERYTH_LOCUS22412</name>
</gene>
<organism evidence="1 2">
    <name type="scientific">Dentiscutata erythropus</name>
    <dbReference type="NCBI Taxonomy" id="1348616"/>
    <lineage>
        <taxon>Eukaryota</taxon>
        <taxon>Fungi</taxon>
        <taxon>Fungi incertae sedis</taxon>
        <taxon>Mucoromycota</taxon>
        <taxon>Glomeromycotina</taxon>
        <taxon>Glomeromycetes</taxon>
        <taxon>Diversisporales</taxon>
        <taxon>Gigasporaceae</taxon>
        <taxon>Dentiscutata</taxon>
    </lineage>
</organism>
<dbReference type="EMBL" id="CAJVPY010031083">
    <property type="protein sequence ID" value="CAG8796114.1"/>
    <property type="molecule type" value="Genomic_DNA"/>
</dbReference>
<reference evidence="1" key="1">
    <citation type="submission" date="2021-06" db="EMBL/GenBank/DDBJ databases">
        <authorList>
            <person name="Kallberg Y."/>
            <person name="Tangrot J."/>
            <person name="Rosling A."/>
        </authorList>
    </citation>
    <scope>NUCLEOTIDE SEQUENCE</scope>
    <source>
        <strain evidence="1">MA453B</strain>
    </source>
</reference>
<sequence length="48" mass="5249">TDLPAGTVYCWQGMTGKGAGFIMKSDVDGANLIIAYRNALLEQMVWEL</sequence>
<protein>
    <submittedName>
        <fullName evidence="1">6484_t:CDS:1</fullName>
    </submittedName>
</protein>
<dbReference type="Proteomes" id="UP000789405">
    <property type="component" value="Unassembled WGS sequence"/>
</dbReference>
<feature type="non-terminal residue" evidence="1">
    <location>
        <position position="1"/>
    </location>
</feature>
<proteinExistence type="predicted"/>
<feature type="non-terminal residue" evidence="1">
    <location>
        <position position="48"/>
    </location>
</feature>
<name>A0A9N9JT76_9GLOM</name>
<evidence type="ECO:0000313" key="2">
    <source>
        <dbReference type="Proteomes" id="UP000789405"/>
    </source>
</evidence>
<evidence type="ECO:0000313" key="1">
    <source>
        <dbReference type="EMBL" id="CAG8796114.1"/>
    </source>
</evidence>